<dbReference type="InterPro" id="IPR009003">
    <property type="entry name" value="Peptidase_S1_PA"/>
</dbReference>
<dbReference type="PANTHER" id="PTHR43019">
    <property type="entry name" value="SERINE ENDOPROTEASE DEGS"/>
    <property type="match status" value="1"/>
</dbReference>
<feature type="chain" id="PRO_5021739289" evidence="2">
    <location>
        <begin position="24"/>
        <end position="306"/>
    </location>
</feature>
<dbReference type="InterPro" id="IPR001940">
    <property type="entry name" value="Peptidase_S1C"/>
</dbReference>
<protein>
    <submittedName>
        <fullName evidence="3">Serine protease</fullName>
        <ecNumber evidence="3">3.4.21.-</ecNumber>
    </submittedName>
</protein>
<dbReference type="InterPro" id="IPR043504">
    <property type="entry name" value="Peptidase_S1_PA_chymotrypsin"/>
</dbReference>
<evidence type="ECO:0000313" key="3">
    <source>
        <dbReference type="EMBL" id="QDU87737.1"/>
    </source>
</evidence>
<dbReference type="PANTHER" id="PTHR43019:SF23">
    <property type="entry name" value="PROTEASE DO-LIKE 5, CHLOROPLASTIC"/>
    <property type="match status" value="1"/>
</dbReference>
<dbReference type="RefSeq" id="WP_197527284.1">
    <property type="nucleotide sequence ID" value="NZ_CP036291.1"/>
</dbReference>
<sequence length="306" mass="31429" precursor="true">MRRRPAILLAAIALASAAGGAVAAAPHPAVARISVVETGGQAFGSGTLIDVRDRYALVVTNWHVVEGAVGKIEVTFPSGFKSEALALKLDETWDLAALVIWRPPTEPVAIAKRPPQSGERLTICGYGQGEYRAISGQCRSYYSPRTGYPQEIVELDVEARQGDSGGPIFNQRGELAGVLFGAGQGTTLGSFGPRVERFLATLSPGAARGEGRPQLVKQAAPAAAAAAEEPAVAAEQGPTGPADLEPAGAVAAAGAFPAPAPVETPAEAPEIEGLPGPTVDWLGEGKTLLAIVALAFVLMQGARLMV</sequence>
<evidence type="ECO:0000256" key="2">
    <source>
        <dbReference type="SAM" id="SignalP"/>
    </source>
</evidence>
<accession>A0A518D8D2</accession>
<dbReference type="SUPFAM" id="SSF50494">
    <property type="entry name" value="Trypsin-like serine proteases"/>
    <property type="match status" value="1"/>
</dbReference>
<keyword evidence="2" id="KW-0732">Signal</keyword>
<dbReference type="Gene3D" id="2.40.10.10">
    <property type="entry name" value="Trypsin-like serine proteases"/>
    <property type="match status" value="2"/>
</dbReference>
<feature type="signal peptide" evidence="2">
    <location>
        <begin position="1"/>
        <end position="23"/>
    </location>
</feature>
<evidence type="ECO:0000313" key="4">
    <source>
        <dbReference type="Proteomes" id="UP000317429"/>
    </source>
</evidence>
<dbReference type="PRINTS" id="PR00834">
    <property type="entry name" value="PROTEASES2C"/>
</dbReference>
<dbReference type="Proteomes" id="UP000317429">
    <property type="component" value="Chromosome"/>
</dbReference>
<dbReference type="GO" id="GO:0006508">
    <property type="term" value="P:proteolysis"/>
    <property type="evidence" value="ECO:0007669"/>
    <property type="project" value="UniProtKB-KW"/>
</dbReference>
<feature type="region of interest" description="Disordered" evidence="1">
    <location>
        <begin position="227"/>
        <end position="246"/>
    </location>
</feature>
<dbReference type="EMBL" id="CP036291">
    <property type="protein sequence ID" value="QDU87737.1"/>
    <property type="molecule type" value="Genomic_DNA"/>
</dbReference>
<name>A0A518D8D2_9BACT</name>
<dbReference type="AlphaFoldDB" id="A0A518D8D2"/>
<proteinExistence type="predicted"/>
<organism evidence="3 4">
    <name type="scientific">Pirellulimonas nuda</name>
    <dbReference type="NCBI Taxonomy" id="2528009"/>
    <lineage>
        <taxon>Bacteria</taxon>
        <taxon>Pseudomonadati</taxon>
        <taxon>Planctomycetota</taxon>
        <taxon>Planctomycetia</taxon>
        <taxon>Pirellulales</taxon>
        <taxon>Lacipirellulaceae</taxon>
        <taxon>Pirellulimonas</taxon>
    </lineage>
</organism>
<dbReference type="EC" id="3.4.21.-" evidence="3"/>
<reference evidence="3 4" key="1">
    <citation type="submission" date="2019-02" db="EMBL/GenBank/DDBJ databases">
        <title>Deep-cultivation of Planctomycetes and their phenomic and genomic characterization uncovers novel biology.</title>
        <authorList>
            <person name="Wiegand S."/>
            <person name="Jogler M."/>
            <person name="Boedeker C."/>
            <person name="Pinto D."/>
            <person name="Vollmers J."/>
            <person name="Rivas-Marin E."/>
            <person name="Kohn T."/>
            <person name="Peeters S.H."/>
            <person name="Heuer A."/>
            <person name="Rast P."/>
            <person name="Oberbeckmann S."/>
            <person name="Bunk B."/>
            <person name="Jeske O."/>
            <person name="Meyerdierks A."/>
            <person name="Storesund J.E."/>
            <person name="Kallscheuer N."/>
            <person name="Luecker S."/>
            <person name="Lage O.M."/>
            <person name="Pohl T."/>
            <person name="Merkel B.J."/>
            <person name="Hornburger P."/>
            <person name="Mueller R.-W."/>
            <person name="Bruemmer F."/>
            <person name="Labrenz M."/>
            <person name="Spormann A.M."/>
            <person name="Op den Camp H."/>
            <person name="Overmann J."/>
            <person name="Amann R."/>
            <person name="Jetten M.S.M."/>
            <person name="Mascher T."/>
            <person name="Medema M.H."/>
            <person name="Devos D.P."/>
            <person name="Kaster A.-K."/>
            <person name="Ovreas L."/>
            <person name="Rohde M."/>
            <person name="Galperin M.Y."/>
            <person name="Jogler C."/>
        </authorList>
    </citation>
    <scope>NUCLEOTIDE SEQUENCE [LARGE SCALE GENOMIC DNA]</scope>
    <source>
        <strain evidence="3 4">Pla175</strain>
    </source>
</reference>
<keyword evidence="3" id="KW-0378">Hydrolase</keyword>
<keyword evidence="4" id="KW-1185">Reference proteome</keyword>
<gene>
    <name evidence="3" type="ORF">Pla175_11030</name>
</gene>
<evidence type="ECO:0000256" key="1">
    <source>
        <dbReference type="SAM" id="MobiDB-lite"/>
    </source>
</evidence>
<dbReference type="GO" id="GO:0004252">
    <property type="term" value="F:serine-type endopeptidase activity"/>
    <property type="evidence" value="ECO:0007669"/>
    <property type="project" value="InterPro"/>
</dbReference>
<dbReference type="KEGG" id="pnd:Pla175_11030"/>
<dbReference type="Pfam" id="PF13365">
    <property type="entry name" value="Trypsin_2"/>
    <property type="match status" value="1"/>
</dbReference>
<keyword evidence="3" id="KW-0645">Protease</keyword>